<dbReference type="AlphaFoldDB" id="A0A7Y9ETP4"/>
<feature type="domain" description="Fumarylacetoacetase-like C-terminal" evidence="2">
    <location>
        <begin position="87"/>
        <end position="259"/>
    </location>
</feature>
<evidence type="ECO:0000313" key="3">
    <source>
        <dbReference type="EMBL" id="NYD53772.1"/>
    </source>
</evidence>
<evidence type="ECO:0000259" key="2">
    <source>
        <dbReference type="Pfam" id="PF01557"/>
    </source>
</evidence>
<keyword evidence="1 3" id="KW-0456">Lyase</keyword>
<gene>
    <name evidence="3" type="ORF">BKA02_000827</name>
</gene>
<dbReference type="InterPro" id="IPR036663">
    <property type="entry name" value="Fumarylacetoacetase_C_sf"/>
</dbReference>
<keyword evidence="4" id="KW-1185">Reference proteome</keyword>
<dbReference type="EC" id="4.2.1.80" evidence="3"/>
<dbReference type="GO" id="GO:0008684">
    <property type="term" value="F:2-oxopent-4-enoate hydratase activity"/>
    <property type="evidence" value="ECO:0007669"/>
    <property type="project" value="UniProtKB-EC"/>
</dbReference>
<name>A0A7Y9ETP4_9MICO</name>
<dbReference type="InterPro" id="IPR050772">
    <property type="entry name" value="Hydratase-Decarb/MhpD_sf"/>
</dbReference>
<dbReference type="Proteomes" id="UP000552045">
    <property type="component" value="Unassembled WGS sequence"/>
</dbReference>
<reference evidence="3 4" key="1">
    <citation type="submission" date="2020-07" db="EMBL/GenBank/DDBJ databases">
        <title>Sequencing the genomes of 1000 actinobacteria strains.</title>
        <authorList>
            <person name="Klenk H.-P."/>
        </authorList>
    </citation>
    <scope>NUCLEOTIDE SEQUENCE [LARGE SCALE GENOMIC DNA]</scope>
    <source>
        <strain evidence="3 4">DSM 22185</strain>
    </source>
</reference>
<proteinExistence type="predicted"/>
<dbReference type="RefSeq" id="WP_343045339.1">
    <property type="nucleotide sequence ID" value="NZ_BAABLC010000007.1"/>
</dbReference>
<dbReference type="GO" id="GO:0005737">
    <property type="term" value="C:cytoplasm"/>
    <property type="evidence" value="ECO:0007669"/>
    <property type="project" value="TreeGrafter"/>
</dbReference>
<dbReference type="Gene3D" id="3.90.850.10">
    <property type="entry name" value="Fumarylacetoacetase-like, C-terminal domain"/>
    <property type="match status" value="1"/>
</dbReference>
<accession>A0A7Y9ETP4</accession>
<organism evidence="3 4">
    <name type="scientific">Microbacterium pseudoresistens</name>
    <dbReference type="NCBI Taxonomy" id="640634"/>
    <lineage>
        <taxon>Bacteria</taxon>
        <taxon>Bacillati</taxon>
        <taxon>Actinomycetota</taxon>
        <taxon>Actinomycetes</taxon>
        <taxon>Micrococcales</taxon>
        <taxon>Microbacteriaceae</taxon>
        <taxon>Microbacterium</taxon>
    </lineage>
</organism>
<sequence>MTDLPYAELGEELMTAAASRVPIAPLTSRYPELTLEDAYRVQEHQVRAWDRAGRHLIGFKVGLTSKAMQRMLGVASPDFGHLYQDMVLDNTAPINAERFIAPRVEPEVTFVLKDDLSGPGLTIIDAVRAVDYAIASIELIDSRIADWRIGLADTIADNASSGALLLGKVPVALDAVDLGLLGCVVTKNGEVVASGAGAAVLGHPINGLLWLANQLGRFGRTLPAGSVVMSGSITAAVPVAPGDRVTAAFAGLGTVDARVAPASHDSEENS</sequence>
<dbReference type="EMBL" id="JACCBH010000001">
    <property type="protein sequence ID" value="NYD53772.1"/>
    <property type="molecule type" value="Genomic_DNA"/>
</dbReference>
<dbReference type="InterPro" id="IPR011234">
    <property type="entry name" value="Fumarylacetoacetase-like_C"/>
</dbReference>
<evidence type="ECO:0000313" key="4">
    <source>
        <dbReference type="Proteomes" id="UP000552045"/>
    </source>
</evidence>
<evidence type="ECO:0000256" key="1">
    <source>
        <dbReference type="ARBA" id="ARBA00023239"/>
    </source>
</evidence>
<comment type="caution">
    <text evidence="3">The sequence shown here is derived from an EMBL/GenBank/DDBJ whole genome shotgun (WGS) entry which is preliminary data.</text>
</comment>
<dbReference type="PANTHER" id="PTHR30143:SF0">
    <property type="entry name" value="2-KETO-4-PENTENOATE HYDRATASE"/>
    <property type="match status" value="1"/>
</dbReference>
<dbReference type="PANTHER" id="PTHR30143">
    <property type="entry name" value="ACID HYDRATASE"/>
    <property type="match status" value="1"/>
</dbReference>
<protein>
    <submittedName>
        <fullName evidence="3">2-keto-4-pentenoate hydratase</fullName>
        <ecNumber evidence="3">4.2.1.80</ecNumber>
    </submittedName>
</protein>
<dbReference type="Pfam" id="PF01557">
    <property type="entry name" value="FAA_hydrolase"/>
    <property type="match status" value="1"/>
</dbReference>
<dbReference type="SUPFAM" id="SSF56529">
    <property type="entry name" value="FAH"/>
    <property type="match status" value="1"/>
</dbReference>